<proteinExistence type="predicted"/>
<gene>
    <name evidence="2" type="ORF">g.59774</name>
</gene>
<accession>A0A2S2PXT3</accession>
<dbReference type="AlphaFoldDB" id="A0A2S2PXT3"/>
<feature type="region of interest" description="Disordered" evidence="1">
    <location>
        <begin position="71"/>
        <end position="95"/>
    </location>
</feature>
<dbReference type="EMBL" id="GGMS01001152">
    <property type="protein sequence ID" value="MBY70355.1"/>
    <property type="molecule type" value="Transcribed_RNA"/>
</dbReference>
<evidence type="ECO:0000256" key="1">
    <source>
        <dbReference type="SAM" id="MobiDB-lite"/>
    </source>
</evidence>
<reference evidence="2" key="1">
    <citation type="submission" date="2018-04" db="EMBL/GenBank/DDBJ databases">
        <title>Transcriptome assembly of Sipha flava.</title>
        <authorList>
            <person name="Scully E.D."/>
            <person name="Geib S.M."/>
            <person name="Palmer N.A."/>
            <person name="Koch K."/>
            <person name="Bradshaw J."/>
            <person name="Heng-Moss T."/>
            <person name="Sarath G."/>
        </authorList>
    </citation>
    <scope>NUCLEOTIDE SEQUENCE</scope>
</reference>
<name>A0A2S2PXT3_9HEMI</name>
<organism evidence="2">
    <name type="scientific">Sipha flava</name>
    <name type="common">yellow sugarcane aphid</name>
    <dbReference type="NCBI Taxonomy" id="143950"/>
    <lineage>
        <taxon>Eukaryota</taxon>
        <taxon>Metazoa</taxon>
        <taxon>Ecdysozoa</taxon>
        <taxon>Arthropoda</taxon>
        <taxon>Hexapoda</taxon>
        <taxon>Insecta</taxon>
        <taxon>Pterygota</taxon>
        <taxon>Neoptera</taxon>
        <taxon>Paraneoptera</taxon>
        <taxon>Hemiptera</taxon>
        <taxon>Sternorrhyncha</taxon>
        <taxon>Aphidomorpha</taxon>
        <taxon>Aphidoidea</taxon>
        <taxon>Aphididae</taxon>
        <taxon>Sipha</taxon>
    </lineage>
</organism>
<evidence type="ECO:0000313" key="2">
    <source>
        <dbReference type="EMBL" id="MBY70355.1"/>
    </source>
</evidence>
<protein>
    <submittedName>
        <fullName evidence="2">Uncharacterized protein</fullName>
    </submittedName>
</protein>
<sequence length="124" mass="13342">MPGVTTDVALENRPTSAQRPIAVARSENAAASRDVVDGAIGPQRGADTDAVAVPSLCRCDYPQPPDADLITVGSSSGVQHRRGRGGPKTTTRPWGRSFWKRSTELVRYCMTRVKRRVCFCSGAP</sequence>